<keyword evidence="1" id="KW-0678">Repressor</keyword>
<organism evidence="6 7">
    <name type="scientific">Thomasclavelia spiroformis</name>
    <dbReference type="NCBI Taxonomy" id="29348"/>
    <lineage>
        <taxon>Bacteria</taxon>
        <taxon>Bacillati</taxon>
        <taxon>Bacillota</taxon>
        <taxon>Erysipelotrichia</taxon>
        <taxon>Erysipelotrichales</taxon>
        <taxon>Coprobacillaceae</taxon>
        <taxon>Thomasclavelia</taxon>
    </lineage>
</organism>
<feature type="domain" description="HTH merR-type" evidence="5">
    <location>
        <begin position="4"/>
        <end position="73"/>
    </location>
</feature>
<dbReference type="InterPro" id="IPR009061">
    <property type="entry name" value="DNA-bd_dom_put_sf"/>
</dbReference>
<keyword evidence="2" id="KW-0805">Transcription regulation</keyword>
<dbReference type="Pfam" id="PF13411">
    <property type="entry name" value="MerR_1"/>
    <property type="match status" value="1"/>
</dbReference>
<gene>
    <name evidence="6" type="ORF">KHX14_00575</name>
</gene>
<keyword evidence="4" id="KW-0804">Transcription</keyword>
<reference evidence="6" key="1">
    <citation type="submission" date="2021-02" db="EMBL/GenBank/DDBJ databases">
        <title>Infant gut strain persistence is associated with maternal origin, phylogeny, and functional potential including surface adhesion and iron acquisition.</title>
        <authorList>
            <person name="Lou Y.C."/>
        </authorList>
    </citation>
    <scope>NUCLEOTIDE SEQUENCE</scope>
    <source>
        <strain evidence="6">L3_108_000G1_dasL3_108_000G1_metabat.metabat.11</strain>
    </source>
</reference>
<evidence type="ECO:0000313" key="7">
    <source>
        <dbReference type="Proteomes" id="UP000751224"/>
    </source>
</evidence>
<dbReference type="AlphaFoldDB" id="A0A943I381"/>
<dbReference type="PROSITE" id="PS00552">
    <property type="entry name" value="HTH_MERR_1"/>
    <property type="match status" value="1"/>
</dbReference>
<proteinExistence type="predicted"/>
<dbReference type="PANTHER" id="PTHR30204">
    <property type="entry name" value="REDOX-CYCLING DRUG-SENSING TRANSCRIPTIONAL ACTIVATOR SOXR"/>
    <property type="match status" value="1"/>
</dbReference>
<dbReference type="RefSeq" id="WP_297671970.1">
    <property type="nucleotide sequence ID" value="NZ_JAGZCC010000002.1"/>
</dbReference>
<dbReference type="GO" id="GO:0003677">
    <property type="term" value="F:DNA binding"/>
    <property type="evidence" value="ECO:0007669"/>
    <property type="project" value="UniProtKB-KW"/>
</dbReference>
<dbReference type="PANTHER" id="PTHR30204:SF69">
    <property type="entry name" value="MERR-FAMILY TRANSCRIPTIONAL REGULATOR"/>
    <property type="match status" value="1"/>
</dbReference>
<evidence type="ECO:0000256" key="4">
    <source>
        <dbReference type="ARBA" id="ARBA00023163"/>
    </source>
</evidence>
<protein>
    <submittedName>
        <fullName evidence="6">MerR family transcriptional regulator</fullName>
    </submittedName>
</protein>
<dbReference type="Proteomes" id="UP000751224">
    <property type="component" value="Unassembled WGS sequence"/>
</dbReference>
<evidence type="ECO:0000256" key="3">
    <source>
        <dbReference type="ARBA" id="ARBA00023125"/>
    </source>
</evidence>
<dbReference type="InterPro" id="IPR047057">
    <property type="entry name" value="MerR_fam"/>
</dbReference>
<comment type="caution">
    <text evidence="6">The sequence shown here is derived from an EMBL/GenBank/DDBJ whole genome shotgun (WGS) entry which is preliminary data.</text>
</comment>
<dbReference type="CDD" id="cd00592">
    <property type="entry name" value="HTH_MerR-like"/>
    <property type="match status" value="1"/>
</dbReference>
<dbReference type="Gene3D" id="1.10.1660.10">
    <property type="match status" value="1"/>
</dbReference>
<evidence type="ECO:0000256" key="2">
    <source>
        <dbReference type="ARBA" id="ARBA00023015"/>
    </source>
</evidence>
<sequence>MNKTYTISQISKLLGLTNDAIRFYEKKGLVHPTTNPHNNYRVYTLKNVLELLDIIYYRHLDFSIIEIQKLYQNPDPIQAYQLVEMQKTKVERRILYEQQLLKKINYIQSLYHQIKKDKNIEIMTFPISYILFESKNSDEFFTHKIRHITTDEFVLCSIFKKYDHALNQQATYVTLETDIAKELQLSLDLQTINLTKCIHMTCAMDNKTINKNIVERLHEYAKIYNLSYESYFLVKEIPLTFYHDKKNYYAEIYLPIINK</sequence>
<dbReference type="PROSITE" id="PS50937">
    <property type="entry name" value="HTH_MERR_2"/>
    <property type="match status" value="1"/>
</dbReference>
<dbReference type="SMART" id="SM00422">
    <property type="entry name" value="HTH_MERR"/>
    <property type="match status" value="1"/>
</dbReference>
<evidence type="ECO:0000259" key="5">
    <source>
        <dbReference type="PROSITE" id="PS50937"/>
    </source>
</evidence>
<evidence type="ECO:0000256" key="1">
    <source>
        <dbReference type="ARBA" id="ARBA00022491"/>
    </source>
</evidence>
<dbReference type="EMBL" id="JAGZCC010000002">
    <property type="protein sequence ID" value="MBS5587302.1"/>
    <property type="molecule type" value="Genomic_DNA"/>
</dbReference>
<name>A0A943I381_9FIRM</name>
<dbReference type="SUPFAM" id="SSF46955">
    <property type="entry name" value="Putative DNA-binding domain"/>
    <property type="match status" value="1"/>
</dbReference>
<accession>A0A943I381</accession>
<evidence type="ECO:0000313" key="6">
    <source>
        <dbReference type="EMBL" id="MBS5587302.1"/>
    </source>
</evidence>
<dbReference type="GO" id="GO:0003700">
    <property type="term" value="F:DNA-binding transcription factor activity"/>
    <property type="evidence" value="ECO:0007669"/>
    <property type="project" value="InterPro"/>
</dbReference>
<dbReference type="InterPro" id="IPR000551">
    <property type="entry name" value="MerR-type_HTH_dom"/>
</dbReference>
<keyword evidence="3" id="KW-0238">DNA-binding</keyword>